<keyword evidence="8" id="KW-0406">Ion transport</keyword>
<dbReference type="InterPro" id="IPR038377">
    <property type="entry name" value="Na/Glc_symporter_sf"/>
</dbReference>
<dbReference type="Pfam" id="PF00474">
    <property type="entry name" value="SSF"/>
    <property type="match status" value="1"/>
</dbReference>
<dbReference type="EMBL" id="AMQN01035006">
    <property type="status" value="NOT_ANNOTATED_CDS"/>
    <property type="molecule type" value="Genomic_DNA"/>
</dbReference>
<evidence type="ECO:0000256" key="5">
    <source>
        <dbReference type="ARBA" id="ARBA00022692"/>
    </source>
</evidence>
<comment type="subcellular location">
    <subcellularLocation>
        <location evidence="1">Cell membrane</location>
        <topology evidence="1">Multi-pass membrane protein</topology>
    </subcellularLocation>
</comment>
<keyword evidence="4" id="KW-1003">Cell membrane</keyword>
<reference evidence="14" key="3">
    <citation type="submission" date="2015-06" db="UniProtKB">
        <authorList>
            <consortium name="EnsemblMetazoa"/>
        </authorList>
    </citation>
    <scope>IDENTIFICATION</scope>
</reference>
<dbReference type="OMA" id="WEICERG"/>
<protein>
    <submittedName>
        <fullName evidence="13 14">Uncharacterized protein</fullName>
    </submittedName>
</protein>
<dbReference type="GO" id="GO:0006814">
    <property type="term" value="P:sodium ion transport"/>
    <property type="evidence" value="ECO:0007669"/>
    <property type="project" value="UniProtKB-KW"/>
</dbReference>
<dbReference type="AlphaFoldDB" id="R7VHJ9"/>
<keyword evidence="5 12" id="KW-0812">Transmembrane</keyword>
<keyword evidence="10" id="KW-0739">Sodium transport</keyword>
<evidence type="ECO:0000313" key="15">
    <source>
        <dbReference type="Proteomes" id="UP000014760"/>
    </source>
</evidence>
<gene>
    <name evidence="13" type="ORF">CAPTEDRAFT_212343</name>
</gene>
<evidence type="ECO:0000313" key="14">
    <source>
        <dbReference type="EnsemblMetazoa" id="CapteP212343"/>
    </source>
</evidence>
<reference evidence="13 15" key="2">
    <citation type="journal article" date="2013" name="Nature">
        <title>Insights into bilaterian evolution from three spiralian genomes.</title>
        <authorList>
            <person name="Simakov O."/>
            <person name="Marletaz F."/>
            <person name="Cho S.J."/>
            <person name="Edsinger-Gonzales E."/>
            <person name="Havlak P."/>
            <person name="Hellsten U."/>
            <person name="Kuo D.H."/>
            <person name="Larsson T."/>
            <person name="Lv J."/>
            <person name="Arendt D."/>
            <person name="Savage R."/>
            <person name="Osoegawa K."/>
            <person name="de Jong P."/>
            <person name="Grimwood J."/>
            <person name="Chapman J.A."/>
            <person name="Shapiro H."/>
            <person name="Aerts A."/>
            <person name="Otillar R.P."/>
            <person name="Terry A.Y."/>
            <person name="Boore J.L."/>
            <person name="Grigoriev I.V."/>
            <person name="Lindberg D.R."/>
            <person name="Seaver E.C."/>
            <person name="Weisblat D.A."/>
            <person name="Putnam N.H."/>
            <person name="Rokhsar D.S."/>
        </authorList>
    </citation>
    <scope>NUCLEOTIDE SEQUENCE</scope>
    <source>
        <strain evidence="13 15">I ESC-2004</strain>
    </source>
</reference>
<evidence type="ECO:0000256" key="4">
    <source>
        <dbReference type="ARBA" id="ARBA00022475"/>
    </source>
</evidence>
<name>R7VHJ9_CAPTE</name>
<keyword evidence="9 12" id="KW-0472">Membrane</keyword>
<dbReference type="GO" id="GO:0005886">
    <property type="term" value="C:plasma membrane"/>
    <property type="evidence" value="ECO:0007669"/>
    <property type="project" value="UniProtKB-SubCell"/>
</dbReference>
<dbReference type="GO" id="GO:0015293">
    <property type="term" value="F:symporter activity"/>
    <property type="evidence" value="ECO:0007669"/>
    <property type="project" value="TreeGrafter"/>
</dbReference>
<accession>R7VHJ9</accession>
<evidence type="ECO:0000256" key="1">
    <source>
        <dbReference type="ARBA" id="ARBA00004651"/>
    </source>
</evidence>
<organism evidence="13">
    <name type="scientific">Capitella teleta</name>
    <name type="common">Polychaete worm</name>
    <dbReference type="NCBI Taxonomy" id="283909"/>
    <lineage>
        <taxon>Eukaryota</taxon>
        <taxon>Metazoa</taxon>
        <taxon>Spiralia</taxon>
        <taxon>Lophotrochozoa</taxon>
        <taxon>Annelida</taxon>
        <taxon>Polychaeta</taxon>
        <taxon>Sedentaria</taxon>
        <taxon>Scolecida</taxon>
        <taxon>Capitellidae</taxon>
        <taxon>Capitella</taxon>
    </lineage>
</organism>
<evidence type="ECO:0000256" key="3">
    <source>
        <dbReference type="ARBA" id="ARBA00022448"/>
    </source>
</evidence>
<dbReference type="EnsemblMetazoa" id="CapteT212343">
    <property type="protein sequence ID" value="CapteP212343"/>
    <property type="gene ID" value="CapteG212343"/>
</dbReference>
<evidence type="ECO:0000313" key="13">
    <source>
        <dbReference type="EMBL" id="ELU18313.1"/>
    </source>
</evidence>
<keyword evidence="6 12" id="KW-1133">Transmembrane helix</keyword>
<dbReference type="EMBL" id="KB292002">
    <property type="protein sequence ID" value="ELU18313.1"/>
    <property type="molecule type" value="Genomic_DNA"/>
</dbReference>
<dbReference type="OrthoDB" id="10043921at2759"/>
<feature type="transmembrane region" description="Helical" evidence="12">
    <location>
        <begin position="124"/>
        <end position="143"/>
    </location>
</feature>
<dbReference type="PROSITE" id="PS50283">
    <property type="entry name" value="NA_SOLUT_SYMP_3"/>
    <property type="match status" value="1"/>
</dbReference>
<evidence type="ECO:0000256" key="7">
    <source>
        <dbReference type="ARBA" id="ARBA00023053"/>
    </source>
</evidence>
<comment type="similarity">
    <text evidence="2 11">Belongs to the sodium:solute symporter (SSF) (TC 2.A.21) family.</text>
</comment>
<dbReference type="Gene3D" id="1.20.1730.10">
    <property type="entry name" value="Sodium/glucose cotransporter"/>
    <property type="match status" value="1"/>
</dbReference>
<evidence type="ECO:0000256" key="10">
    <source>
        <dbReference type="ARBA" id="ARBA00023201"/>
    </source>
</evidence>
<dbReference type="Proteomes" id="UP000014760">
    <property type="component" value="Unassembled WGS sequence"/>
</dbReference>
<evidence type="ECO:0000256" key="9">
    <source>
        <dbReference type="ARBA" id="ARBA00023136"/>
    </source>
</evidence>
<evidence type="ECO:0000256" key="12">
    <source>
        <dbReference type="SAM" id="Phobius"/>
    </source>
</evidence>
<keyword evidence="15" id="KW-1185">Reference proteome</keyword>
<keyword evidence="3" id="KW-0813">Transport</keyword>
<keyword evidence="7" id="KW-0915">Sodium</keyword>
<reference evidence="15" key="1">
    <citation type="submission" date="2012-12" db="EMBL/GenBank/DDBJ databases">
        <authorList>
            <person name="Hellsten U."/>
            <person name="Grimwood J."/>
            <person name="Chapman J.A."/>
            <person name="Shapiro H."/>
            <person name="Aerts A."/>
            <person name="Otillar R.P."/>
            <person name="Terry A.Y."/>
            <person name="Boore J.L."/>
            <person name="Simakov O."/>
            <person name="Marletaz F."/>
            <person name="Cho S.-J."/>
            <person name="Edsinger-Gonzales E."/>
            <person name="Havlak P."/>
            <person name="Kuo D.-H."/>
            <person name="Larsson T."/>
            <person name="Lv J."/>
            <person name="Arendt D."/>
            <person name="Savage R."/>
            <person name="Osoegawa K."/>
            <person name="de Jong P."/>
            <person name="Lindberg D.R."/>
            <person name="Seaver E.C."/>
            <person name="Weisblat D.A."/>
            <person name="Putnam N.H."/>
            <person name="Grigoriev I.V."/>
            <person name="Rokhsar D.S."/>
        </authorList>
    </citation>
    <scope>NUCLEOTIDE SEQUENCE</scope>
    <source>
        <strain evidence="15">I ESC-2004</strain>
    </source>
</reference>
<dbReference type="InterPro" id="IPR001734">
    <property type="entry name" value="Na/solute_symporter"/>
</dbReference>
<dbReference type="InterPro" id="IPR051163">
    <property type="entry name" value="Sodium:Solute_Symporter_SSF"/>
</dbReference>
<sequence length="162" mass="17702">MGCFTLDLLCTHPLWHCKQVCNKLKQDVITLVFPSAAGLSSNVSIPIMAAVATTYTALHNISQGGMKAVIWTDVFQSGIMLSGIVAVLTKGCMEVEGISEAFHYAQLEGRLVGLSLSVDPRERLTVWGLVIGWSLNYAFIYGLEQSSMQRYSATKSLKDARL</sequence>
<dbReference type="EMBL" id="AMQN01035007">
    <property type="status" value="NOT_ANNOTATED_CDS"/>
    <property type="molecule type" value="Genomic_DNA"/>
</dbReference>
<dbReference type="PANTHER" id="PTHR42985">
    <property type="entry name" value="SODIUM-COUPLED MONOCARBOXYLATE TRANSPORTER"/>
    <property type="match status" value="1"/>
</dbReference>
<dbReference type="PANTHER" id="PTHR42985:SF40">
    <property type="entry name" value="LD47995P-RELATED"/>
    <property type="match status" value="1"/>
</dbReference>
<proteinExistence type="inferred from homology"/>
<dbReference type="HOGENOM" id="CLU_1839822_0_0_1"/>
<evidence type="ECO:0000256" key="11">
    <source>
        <dbReference type="RuleBase" id="RU362091"/>
    </source>
</evidence>
<evidence type="ECO:0000256" key="6">
    <source>
        <dbReference type="ARBA" id="ARBA00022989"/>
    </source>
</evidence>
<evidence type="ECO:0000256" key="2">
    <source>
        <dbReference type="ARBA" id="ARBA00006434"/>
    </source>
</evidence>
<evidence type="ECO:0000256" key="8">
    <source>
        <dbReference type="ARBA" id="ARBA00023065"/>
    </source>
</evidence>